<feature type="binding site" evidence="2">
    <location>
        <position position="121"/>
    </location>
    <ligand>
        <name>Mg(2+)</name>
        <dbReference type="ChEBI" id="CHEBI:18420"/>
        <label>1</label>
    </ligand>
</feature>
<feature type="binding site" evidence="2">
    <location>
        <position position="46"/>
    </location>
    <ligand>
        <name>Mg(2+)</name>
        <dbReference type="ChEBI" id="CHEBI:18420"/>
        <label>2</label>
    </ligand>
</feature>
<dbReference type="Pfam" id="PF02769">
    <property type="entry name" value="AIRS_C"/>
    <property type="match status" value="1"/>
</dbReference>
<accession>A0A0A6PC25</accession>
<dbReference type="Gene3D" id="3.30.1330.10">
    <property type="entry name" value="PurM-like, N-terminal domain"/>
    <property type="match status" value="1"/>
</dbReference>
<evidence type="ECO:0000256" key="2">
    <source>
        <dbReference type="HAMAP-Rule" id="MF_02128"/>
    </source>
</evidence>
<proteinExistence type="inferred from homology"/>
<gene>
    <name evidence="2" type="primary">thiL</name>
    <name evidence="5" type="ORF">PN36_27965</name>
</gene>
<dbReference type="EC" id="2.7.4.16" evidence="2"/>
<dbReference type="Pfam" id="PF00586">
    <property type="entry name" value="AIRS"/>
    <property type="match status" value="1"/>
</dbReference>
<feature type="binding site" evidence="2">
    <location>
        <position position="74"/>
    </location>
    <ligand>
        <name>Mg(2+)</name>
        <dbReference type="ChEBI" id="CHEBI:18420"/>
        <label>2</label>
    </ligand>
</feature>
<evidence type="ECO:0000256" key="1">
    <source>
        <dbReference type="ARBA" id="ARBA00022977"/>
    </source>
</evidence>
<feature type="binding site" evidence="2">
    <location>
        <position position="309"/>
    </location>
    <ligand>
        <name>substrate</name>
    </ligand>
</feature>
<keyword evidence="1 2" id="KW-0784">Thiamine biosynthesis</keyword>
<dbReference type="CDD" id="cd02194">
    <property type="entry name" value="ThiL"/>
    <property type="match status" value="1"/>
</dbReference>
<feature type="binding site" evidence="2">
    <location>
        <position position="53"/>
    </location>
    <ligand>
        <name>substrate</name>
    </ligand>
</feature>
<feature type="binding site" evidence="2">
    <location>
        <position position="29"/>
    </location>
    <ligand>
        <name>Mg(2+)</name>
        <dbReference type="ChEBI" id="CHEBI:18420"/>
        <label>4</label>
    </ligand>
</feature>
<feature type="binding site" evidence="2">
    <location>
        <begin position="120"/>
        <end position="121"/>
    </location>
    <ligand>
        <name>ATP</name>
        <dbReference type="ChEBI" id="CHEBI:30616"/>
    </ligand>
</feature>
<feature type="binding site" evidence="2">
    <location>
        <position position="74"/>
    </location>
    <ligand>
        <name>Mg(2+)</name>
        <dbReference type="ChEBI" id="CHEBI:18420"/>
        <label>4</label>
    </ligand>
</feature>
<keyword evidence="2" id="KW-0808">Transferase</keyword>
<dbReference type="UniPathway" id="UPA00060">
    <property type="reaction ID" value="UER00142"/>
</dbReference>
<dbReference type="InterPro" id="IPR010918">
    <property type="entry name" value="PurM-like_C_dom"/>
</dbReference>
<dbReference type="GO" id="GO:0005524">
    <property type="term" value="F:ATP binding"/>
    <property type="evidence" value="ECO:0007669"/>
    <property type="project" value="UniProtKB-UniRule"/>
</dbReference>
<comment type="caution">
    <text evidence="5">The sequence shown here is derived from an EMBL/GenBank/DDBJ whole genome shotgun (WGS) entry which is preliminary data.</text>
</comment>
<organism evidence="5 6">
    <name type="scientific">Candidatus Thiomargarita nelsonii</name>
    <dbReference type="NCBI Taxonomy" id="1003181"/>
    <lineage>
        <taxon>Bacteria</taxon>
        <taxon>Pseudomonadati</taxon>
        <taxon>Pseudomonadota</taxon>
        <taxon>Gammaproteobacteria</taxon>
        <taxon>Thiotrichales</taxon>
        <taxon>Thiotrichaceae</taxon>
        <taxon>Thiomargarita</taxon>
    </lineage>
</organism>
<feature type="binding site" evidence="2">
    <location>
        <position position="213"/>
    </location>
    <ligand>
        <name>Mg(2+)</name>
        <dbReference type="ChEBI" id="CHEBI:18420"/>
        <label>5</label>
    </ligand>
</feature>
<dbReference type="GO" id="GO:0000287">
    <property type="term" value="F:magnesium ion binding"/>
    <property type="evidence" value="ECO:0007669"/>
    <property type="project" value="UniProtKB-UniRule"/>
</dbReference>
<name>A0A0A6PC25_9GAMM</name>
<dbReference type="PIRSF" id="PIRSF005303">
    <property type="entry name" value="Thiam_monoph_kin"/>
    <property type="match status" value="1"/>
</dbReference>
<dbReference type="Gene3D" id="3.90.650.10">
    <property type="entry name" value="PurM-like C-terminal domain"/>
    <property type="match status" value="1"/>
</dbReference>
<dbReference type="InterPro" id="IPR036676">
    <property type="entry name" value="PurM-like_C_sf"/>
</dbReference>
<dbReference type="GO" id="GO:0009229">
    <property type="term" value="P:thiamine diphosphate biosynthetic process"/>
    <property type="evidence" value="ECO:0007669"/>
    <property type="project" value="UniProtKB-UniRule"/>
</dbReference>
<feature type="domain" description="PurM-like N-terminal" evidence="3">
    <location>
        <begin position="27"/>
        <end position="136"/>
    </location>
</feature>
<reference evidence="5 6" key="1">
    <citation type="journal article" date="2016" name="Front. Microbiol.">
        <title>Single-Cell (Meta-)Genomics of a Dimorphic Candidatus Thiomargarita nelsonii Reveals Genomic Plasticity.</title>
        <authorList>
            <person name="Flood B.E."/>
            <person name="Fliss P."/>
            <person name="Jones D.S."/>
            <person name="Dick G.J."/>
            <person name="Jain S."/>
            <person name="Kaster A.K."/>
            <person name="Winkel M."/>
            <person name="Mussmann M."/>
            <person name="Bailey J."/>
        </authorList>
    </citation>
    <scope>NUCLEOTIDE SEQUENCE [LARGE SCALE GENOMIC DNA]</scope>
    <source>
        <strain evidence="5">Hydrate Ridge</strain>
    </source>
</reference>
<protein>
    <recommendedName>
        <fullName evidence="2">Thiamine-monophosphate kinase</fullName>
        <shortName evidence="2">TMP kinase</shortName>
        <shortName evidence="2">Thiamine-phosphate kinase</shortName>
        <ecNumber evidence="2">2.7.4.16</ecNumber>
    </recommendedName>
</protein>
<feature type="binding site" evidence="2">
    <location>
        <position position="46"/>
    </location>
    <ligand>
        <name>Mg(2+)</name>
        <dbReference type="ChEBI" id="CHEBI:18420"/>
        <label>1</label>
    </ligand>
</feature>
<keyword evidence="2" id="KW-0067">ATP-binding</keyword>
<keyword evidence="2" id="KW-0479">Metal-binding</keyword>
<comment type="similarity">
    <text evidence="2">Belongs to the thiamine-monophosphate kinase family.</text>
</comment>
<dbReference type="Proteomes" id="UP000030428">
    <property type="component" value="Unassembled WGS sequence"/>
</dbReference>
<evidence type="ECO:0000313" key="5">
    <source>
        <dbReference type="EMBL" id="KHD07804.1"/>
    </source>
</evidence>
<feature type="binding site" evidence="2">
    <location>
        <position position="210"/>
    </location>
    <ligand>
        <name>Mg(2+)</name>
        <dbReference type="ChEBI" id="CHEBI:18420"/>
        <label>3</label>
    </ligand>
</feature>
<feature type="binding site" evidence="2">
    <location>
        <position position="261"/>
    </location>
    <ligand>
        <name>substrate</name>
    </ligand>
</feature>
<dbReference type="EMBL" id="JSZA02000177">
    <property type="protein sequence ID" value="KHD07804.1"/>
    <property type="molecule type" value="Genomic_DNA"/>
</dbReference>
<comment type="function">
    <text evidence="2">Catalyzes the ATP-dependent phosphorylation of thiamine-monophosphate (TMP) to form thiamine-pyrophosphate (TPP), the active form of vitamin B1.</text>
</comment>
<feature type="domain" description="PurM-like C-terminal" evidence="4">
    <location>
        <begin position="150"/>
        <end position="249"/>
    </location>
</feature>
<dbReference type="NCBIfam" id="TIGR01379">
    <property type="entry name" value="thiL"/>
    <property type="match status" value="1"/>
</dbReference>
<feature type="binding site" evidence="2">
    <location>
        <position position="212"/>
    </location>
    <ligand>
        <name>ATP</name>
        <dbReference type="ChEBI" id="CHEBI:30616"/>
    </ligand>
</feature>
<comment type="catalytic activity">
    <reaction evidence="2">
        <text>thiamine phosphate + ATP = thiamine diphosphate + ADP</text>
        <dbReference type="Rhea" id="RHEA:15913"/>
        <dbReference type="ChEBI" id="CHEBI:30616"/>
        <dbReference type="ChEBI" id="CHEBI:37575"/>
        <dbReference type="ChEBI" id="CHEBI:58937"/>
        <dbReference type="ChEBI" id="CHEBI:456216"/>
        <dbReference type="EC" id="2.7.4.16"/>
    </reaction>
</comment>
<dbReference type="InterPro" id="IPR036921">
    <property type="entry name" value="PurM-like_N_sf"/>
</dbReference>
<dbReference type="PANTHER" id="PTHR30270:SF0">
    <property type="entry name" value="THIAMINE-MONOPHOSPHATE KINASE"/>
    <property type="match status" value="1"/>
</dbReference>
<evidence type="ECO:0000259" key="4">
    <source>
        <dbReference type="Pfam" id="PF02769"/>
    </source>
</evidence>
<evidence type="ECO:0000259" key="3">
    <source>
        <dbReference type="Pfam" id="PF00586"/>
    </source>
</evidence>
<dbReference type="GO" id="GO:0009030">
    <property type="term" value="F:thiamine-phosphate kinase activity"/>
    <property type="evidence" value="ECO:0007669"/>
    <property type="project" value="UniProtKB-UniRule"/>
</dbReference>
<comment type="miscellaneous">
    <text evidence="2">Reaction mechanism of ThiL seems to utilize a direct, inline transfer of the gamma-phosphate of ATP to TMP rather than a phosphorylated enzyme intermediate.</text>
</comment>
<feature type="binding site" evidence="2">
    <location>
        <position position="29"/>
    </location>
    <ligand>
        <name>Mg(2+)</name>
        <dbReference type="ChEBI" id="CHEBI:18420"/>
        <label>3</label>
    </ligand>
</feature>
<dbReference type="SUPFAM" id="SSF55326">
    <property type="entry name" value="PurM N-terminal domain-like"/>
    <property type="match status" value="1"/>
</dbReference>
<dbReference type="InterPro" id="IPR016188">
    <property type="entry name" value="PurM-like_N"/>
</dbReference>
<keyword evidence="2" id="KW-0547">Nucleotide-binding</keyword>
<sequence length="313" mass="33610">MPIAEFEIISRYFKQEIKRSDVILGIGDDAALCAIPPNRELVIAIDTLVAGVHFPVKTAPEDIGYKALAVNLSDMAAMGATPAWMTLALTCPKNDETWLTKFSQGLFELAEIAQVSLIGGDTTRGPLSITIQITGFVPPHSALQRNGAVPGDGIYVTGTLGDAGLGLASVKKQVTLPREIQTFVESRLNRPTPRLSEGQALRGIASSAIDISDGLVADLGHILSASGVGATIELERLPLSSALRESLPLEQAWYLALSAGDDYELCFTMPRENRLSADSFVRIGTIEKNPGLRCLKVDGCLFMPQKMGYQHFA</sequence>
<evidence type="ECO:0000313" key="6">
    <source>
        <dbReference type="Proteomes" id="UP000030428"/>
    </source>
</evidence>
<comment type="caution">
    <text evidence="2">Lacks conserved residue(s) required for the propagation of feature annotation.</text>
</comment>
<comment type="pathway">
    <text evidence="2">Cofactor biosynthesis; thiamine diphosphate biosynthesis; thiamine diphosphate from thiamine phosphate: step 1/1.</text>
</comment>
<feature type="binding site" evidence="2">
    <location>
        <position position="74"/>
    </location>
    <ligand>
        <name>Mg(2+)</name>
        <dbReference type="ChEBI" id="CHEBI:18420"/>
        <label>3</label>
    </ligand>
</feature>
<dbReference type="InterPro" id="IPR006283">
    <property type="entry name" value="ThiL-like"/>
</dbReference>
<dbReference type="AlphaFoldDB" id="A0A0A6PC25"/>
<keyword evidence="2" id="KW-0418">Kinase</keyword>
<dbReference type="SUPFAM" id="SSF56042">
    <property type="entry name" value="PurM C-terminal domain-like"/>
    <property type="match status" value="1"/>
</dbReference>
<dbReference type="HAMAP" id="MF_02128">
    <property type="entry name" value="TMP_kinase"/>
    <property type="match status" value="1"/>
</dbReference>
<feature type="binding site" evidence="2">
    <location>
        <position position="145"/>
    </location>
    <ligand>
        <name>ATP</name>
        <dbReference type="ChEBI" id="CHEBI:30616"/>
    </ligand>
</feature>
<keyword evidence="2" id="KW-0460">Magnesium</keyword>
<keyword evidence="6" id="KW-1185">Reference proteome</keyword>
<dbReference type="PANTHER" id="PTHR30270">
    <property type="entry name" value="THIAMINE-MONOPHOSPHATE KINASE"/>
    <property type="match status" value="1"/>
</dbReference>
<dbReference type="GO" id="GO:0009228">
    <property type="term" value="P:thiamine biosynthetic process"/>
    <property type="evidence" value="ECO:0007669"/>
    <property type="project" value="UniProtKB-KW"/>
</dbReference>